<proteinExistence type="predicted"/>
<reference evidence="3 4" key="1">
    <citation type="submission" date="2024-02" db="EMBL/GenBank/DDBJ databases">
        <title>Complete sequences of two Paenibacillus sp. strains and one Lysinibacillus strain isolated from the environment on STAA medium highlight biotechnological potential.</title>
        <authorList>
            <person name="Attere S.A."/>
            <person name="Piche L.C."/>
            <person name="Intertaglia L."/>
            <person name="Lami R."/>
            <person name="Charette S.J."/>
            <person name="Vincent A.T."/>
        </authorList>
    </citation>
    <scope>NUCLEOTIDE SEQUENCE [LARGE SCALE GENOMIC DNA]</scope>
    <source>
        <strain evidence="3 4">Y5S-7</strain>
    </source>
</reference>
<evidence type="ECO:0000256" key="1">
    <source>
        <dbReference type="SAM" id="SignalP"/>
    </source>
</evidence>
<feature type="signal peptide" evidence="1">
    <location>
        <begin position="1"/>
        <end position="23"/>
    </location>
</feature>
<accession>A0ABD8AS23</accession>
<name>A0ABD8AS23_PAEAM</name>
<evidence type="ECO:0000313" key="3">
    <source>
        <dbReference type="EMBL" id="WWP20198.1"/>
    </source>
</evidence>
<dbReference type="Gene3D" id="3.30.457.10">
    <property type="entry name" value="Copper amine oxidase-like, N-terminal domain"/>
    <property type="match status" value="1"/>
</dbReference>
<dbReference type="Proteomes" id="UP001364764">
    <property type="component" value="Chromosome"/>
</dbReference>
<dbReference type="AlphaFoldDB" id="A0ABD8AS23"/>
<protein>
    <submittedName>
        <fullName evidence="3">Stalk domain-containing protein</fullName>
    </submittedName>
</protein>
<feature type="domain" description="Copper amine oxidase-like N-terminal" evidence="2">
    <location>
        <begin position="65"/>
        <end position="145"/>
    </location>
</feature>
<dbReference type="InterPro" id="IPR036582">
    <property type="entry name" value="Mao_N_sf"/>
</dbReference>
<dbReference type="InterPro" id="IPR012854">
    <property type="entry name" value="Cu_amine_oxidase-like_N"/>
</dbReference>
<dbReference type="Pfam" id="PF07833">
    <property type="entry name" value="Cu_amine_oxidN1"/>
    <property type="match status" value="1"/>
</dbReference>
<dbReference type="EMBL" id="CP145892">
    <property type="protein sequence ID" value="WWP20198.1"/>
    <property type="molecule type" value="Genomic_DNA"/>
</dbReference>
<evidence type="ECO:0000313" key="4">
    <source>
        <dbReference type="Proteomes" id="UP001364764"/>
    </source>
</evidence>
<evidence type="ECO:0000259" key="2">
    <source>
        <dbReference type="Pfam" id="PF07833"/>
    </source>
</evidence>
<gene>
    <name evidence="3" type="ORF">V6668_27875</name>
</gene>
<sequence length="185" mass="20789">MKRFVSLLLMLTLAVCVGSVASAALDQSLMDLPFKERAANVYNSSLKKVELSVIKDGKATKTTYKSIYIPVKDVFKRSGATFKWDGKKKITTIKNEGQELILNFSGKEITAGNNQVVLPQEWVQLKNGVSSMDAFVLAYIFELSTDDSDQERVDWKEKLNFLDIKGTTGFPGLDKYMHVFVQFND</sequence>
<dbReference type="GeneID" id="93479374"/>
<dbReference type="RefSeq" id="WP_036612690.1">
    <property type="nucleotide sequence ID" value="NZ_CP145892.1"/>
</dbReference>
<organism evidence="3 4">
    <name type="scientific">Paenibacillus amylolyticus</name>
    <dbReference type="NCBI Taxonomy" id="1451"/>
    <lineage>
        <taxon>Bacteria</taxon>
        <taxon>Bacillati</taxon>
        <taxon>Bacillota</taxon>
        <taxon>Bacilli</taxon>
        <taxon>Bacillales</taxon>
        <taxon>Paenibacillaceae</taxon>
        <taxon>Paenibacillus</taxon>
    </lineage>
</organism>
<dbReference type="SUPFAM" id="SSF55383">
    <property type="entry name" value="Copper amine oxidase, domain N"/>
    <property type="match status" value="1"/>
</dbReference>
<feature type="chain" id="PRO_5044749756" evidence="1">
    <location>
        <begin position="24"/>
        <end position="185"/>
    </location>
</feature>
<keyword evidence="1" id="KW-0732">Signal</keyword>